<dbReference type="PROSITE" id="PS50044">
    <property type="entry name" value="SIGMA54_3"/>
    <property type="match status" value="1"/>
</dbReference>
<dbReference type="Proteomes" id="UP000076021">
    <property type="component" value="Chromosome"/>
</dbReference>
<dbReference type="GO" id="GO:0000428">
    <property type="term" value="C:DNA-directed RNA polymerase complex"/>
    <property type="evidence" value="ECO:0007669"/>
    <property type="project" value="UniProtKB-KW"/>
</dbReference>
<evidence type="ECO:0000313" key="12">
    <source>
        <dbReference type="Proteomes" id="UP000076021"/>
    </source>
</evidence>
<dbReference type="OrthoDB" id="9814402at2"/>
<proteinExistence type="inferred from homology"/>
<dbReference type="PIRSF" id="PIRSF000774">
    <property type="entry name" value="RpoN"/>
    <property type="match status" value="1"/>
</dbReference>
<keyword evidence="8" id="KW-0804">Transcription</keyword>
<evidence type="ECO:0000256" key="2">
    <source>
        <dbReference type="ARBA" id="ARBA00022478"/>
    </source>
</evidence>
<dbReference type="GO" id="GO:0016987">
    <property type="term" value="F:sigma factor activity"/>
    <property type="evidence" value="ECO:0007669"/>
    <property type="project" value="UniProtKB-KW"/>
</dbReference>
<keyword evidence="4" id="KW-0548">Nucleotidyltransferase</keyword>
<evidence type="ECO:0000256" key="7">
    <source>
        <dbReference type="ARBA" id="ARBA00023125"/>
    </source>
</evidence>
<dbReference type="PANTHER" id="PTHR32248">
    <property type="entry name" value="RNA POLYMERASE SIGMA-54 FACTOR"/>
    <property type="match status" value="1"/>
</dbReference>
<evidence type="ECO:0000256" key="4">
    <source>
        <dbReference type="ARBA" id="ARBA00022695"/>
    </source>
</evidence>
<dbReference type="PRINTS" id="PR00045">
    <property type="entry name" value="SIGMA54FCT"/>
</dbReference>
<feature type="domain" description="RNA polymerase sigma factor 54 core-binding" evidence="10">
    <location>
        <begin position="77"/>
        <end position="255"/>
    </location>
</feature>
<keyword evidence="7" id="KW-0238">DNA-binding</keyword>
<evidence type="ECO:0000256" key="6">
    <source>
        <dbReference type="ARBA" id="ARBA00023082"/>
    </source>
</evidence>
<feature type="domain" description="RNA polymerase sigma factor 54 DNA-binding" evidence="9">
    <location>
        <begin position="268"/>
        <end position="427"/>
    </location>
</feature>
<dbReference type="KEGG" id="rst:ATY39_12165"/>
<dbReference type="GO" id="GO:0001216">
    <property type="term" value="F:DNA-binding transcription activator activity"/>
    <property type="evidence" value="ECO:0007669"/>
    <property type="project" value="InterPro"/>
</dbReference>
<dbReference type="InterPro" id="IPR007046">
    <property type="entry name" value="RNA_pol_sigma_54_core-bd"/>
</dbReference>
<name>A0A143HED6_9BACL</name>
<keyword evidence="6" id="KW-0731">Sigma factor</keyword>
<dbReference type="PANTHER" id="PTHR32248:SF4">
    <property type="entry name" value="RNA POLYMERASE SIGMA-54 FACTOR"/>
    <property type="match status" value="1"/>
</dbReference>
<evidence type="ECO:0000256" key="8">
    <source>
        <dbReference type="ARBA" id="ARBA00023163"/>
    </source>
</evidence>
<dbReference type="STRING" id="241244.ATY39_12165"/>
<keyword evidence="12" id="KW-1185">Reference proteome</keyword>
<dbReference type="RefSeq" id="WP_066790143.1">
    <property type="nucleotide sequence ID" value="NZ_CP014806.1"/>
</dbReference>
<reference evidence="11 12" key="1">
    <citation type="journal article" date="2016" name="Genome Announc.">
        <title>Whole-Genome Sequence of Rummeliibacillus stabekisii Strain PP9 Isolated from Antarctic Soil.</title>
        <authorList>
            <person name="da Mota F.F."/>
            <person name="Vollu R.E."/>
            <person name="Jurelevicius D."/>
            <person name="Seldin L."/>
        </authorList>
    </citation>
    <scope>NUCLEOTIDE SEQUENCE [LARGE SCALE GENOMIC DNA]</scope>
    <source>
        <strain evidence="11 12">PP9</strain>
    </source>
</reference>
<dbReference type="GO" id="GO:0016779">
    <property type="term" value="F:nucleotidyltransferase activity"/>
    <property type="evidence" value="ECO:0007669"/>
    <property type="project" value="UniProtKB-KW"/>
</dbReference>
<keyword evidence="2" id="KW-0240">DNA-directed RNA polymerase</keyword>
<evidence type="ECO:0000256" key="1">
    <source>
        <dbReference type="ARBA" id="ARBA00008798"/>
    </source>
</evidence>
<sequence>MELLLNQKQELKLLMTSQLRQSIELLQYSTTDLEQFIREQELENPLIELHDSPPSPQIERISSEWAIKPAGMPQEMIKAREENGRDQLIQIVNVTYKEKTTKDLLKYIIHNLNDFGYLEIEEQNCPYTDVDLSHGICLLQQIGPTGVGARTIEECLTLQCNERFPQHYLLKEAIKTCLPLIAEKKWKEMAKKLNCSVEEVAYINNCILSFNPKPCLLKQDRTEFAQPDIIVIEERGGFAFFLNDRYLPSVTLNEQNLHIPTSNGVEKQYIKEQYKNYQWLVSSIEQRRQTIIKIMHVLLEKQPAFIRNGLSELLPLTLKEVAKEIGMHESTVSRATSNKYIQTPAGLFELKSLFSSKVESANGHNFSQEKVKALLKQFIGTENKKKPFSDQKIAEYFNTEYAIQIARRTISKYRDELNIPSASMRKQWI</sequence>
<comment type="similarity">
    <text evidence="1">Belongs to the sigma-54 factor family.</text>
</comment>
<evidence type="ECO:0000259" key="9">
    <source>
        <dbReference type="Pfam" id="PF04552"/>
    </source>
</evidence>
<reference evidence="12" key="2">
    <citation type="submission" date="2016-03" db="EMBL/GenBank/DDBJ databases">
        <authorList>
            <person name="Ploux O."/>
        </authorList>
    </citation>
    <scope>NUCLEOTIDE SEQUENCE [LARGE SCALE GENOMIC DNA]</scope>
    <source>
        <strain evidence="12">PP9</strain>
    </source>
</reference>
<accession>A0A143HED6</accession>
<dbReference type="EMBL" id="CP014806">
    <property type="protein sequence ID" value="AMX00105.1"/>
    <property type="molecule type" value="Genomic_DNA"/>
</dbReference>
<evidence type="ECO:0000256" key="3">
    <source>
        <dbReference type="ARBA" id="ARBA00022679"/>
    </source>
</evidence>
<dbReference type="GO" id="GO:0003677">
    <property type="term" value="F:DNA binding"/>
    <property type="evidence" value="ECO:0007669"/>
    <property type="project" value="UniProtKB-KW"/>
</dbReference>
<dbReference type="NCBIfam" id="TIGR02395">
    <property type="entry name" value="rpoN_sigma"/>
    <property type="match status" value="1"/>
</dbReference>
<gene>
    <name evidence="11" type="ORF">ATY39_12165</name>
</gene>
<evidence type="ECO:0008006" key="13">
    <source>
        <dbReference type="Google" id="ProtNLM"/>
    </source>
</evidence>
<evidence type="ECO:0000256" key="5">
    <source>
        <dbReference type="ARBA" id="ARBA00023015"/>
    </source>
</evidence>
<evidence type="ECO:0000259" key="10">
    <source>
        <dbReference type="Pfam" id="PF04963"/>
    </source>
</evidence>
<keyword evidence="3" id="KW-0808">Transferase</keyword>
<dbReference type="Gene3D" id="1.10.10.60">
    <property type="entry name" value="Homeodomain-like"/>
    <property type="match status" value="1"/>
</dbReference>
<protein>
    <recommendedName>
        <fullName evidence="13">RNA polymerase sigma-54 factor</fullName>
    </recommendedName>
</protein>
<evidence type="ECO:0000313" key="11">
    <source>
        <dbReference type="EMBL" id="AMX00105.1"/>
    </source>
</evidence>
<dbReference type="AlphaFoldDB" id="A0A143HED6"/>
<organism evidence="11 12">
    <name type="scientific">Rummeliibacillus stabekisii</name>
    <dbReference type="NCBI Taxonomy" id="241244"/>
    <lineage>
        <taxon>Bacteria</taxon>
        <taxon>Bacillati</taxon>
        <taxon>Bacillota</taxon>
        <taxon>Bacilli</taxon>
        <taxon>Bacillales</taxon>
        <taxon>Caryophanaceae</taxon>
        <taxon>Rummeliibacillus</taxon>
    </lineage>
</organism>
<dbReference type="Pfam" id="PF04552">
    <property type="entry name" value="Sigma54_DBD"/>
    <property type="match status" value="1"/>
</dbReference>
<dbReference type="InterPro" id="IPR000394">
    <property type="entry name" value="RNA_pol_sigma_54"/>
</dbReference>
<dbReference type="InterPro" id="IPR007634">
    <property type="entry name" value="RNA_pol_sigma_54_DNA-bd"/>
</dbReference>
<dbReference type="GO" id="GO:0006352">
    <property type="term" value="P:DNA-templated transcription initiation"/>
    <property type="evidence" value="ECO:0007669"/>
    <property type="project" value="InterPro"/>
</dbReference>
<dbReference type="PROSITE" id="PS00717">
    <property type="entry name" value="SIGMA54_1"/>
    <property type="match status" value="1"/>
</dbReference>
<dbReference type="Pfam" id="PF00309">
    <property type="entry name" value="Sigma54_AID"/>
    <property type="match status" value="1"/>
</dbReference>
<keyword evidence="5" id="KW-0805">Transcription regulation</keyword>
<dbReference type="Pfam" id="PF04963">
    <property type="entry name" value="Sigma54_CBD"/>
    <property type="match status" value="1"/>
</dbReference>